<dbReference type="EMBL" id="JACSQU010000002">
    <property type="protein sequence ID" value="MBD7941668.1"/>
    <property type="molecule type" value="Genomic_DNA"/>
</dbReference>
<protein>
    <submittedName>
        <fullName evidence="3">Endonuclease domain-containing protein</fullName>
    </submittedName>
</protein>
<evidence type="ECO:0000256" key="1">
    <source>
        <dbReference type="SAM" id="MobiDB-lite"/>
    </source>
</evidence>
<dbReference type="Proteomes" id="UP000638918">
    <property type="component" value="Unassembled WGS sequence"/>
</dbReference>
<dbReference type="PANTHER" id="PTHR38590:SF1">
    <property type="entry name" value="BLL0828 PROTEIN"/>
    <property type="match status" value="1"/>
</dbReference>
<dbReference type="InterPro" id="IPR011335">
    <property type="entry name" value="Restrct_endonuc-II-like"/>
</dbReference>
<dbReference type="SUPFAM" id="SSF52980">
    <property type="entry name" value="Restriction endonuclease-like"/>
    <property type="match status" value="1"/>
</dbReference>
<feature type="domain" description="DUF559" evidence="2">
    <location>
        <begin position="37"/>
        <end position="140"/>
    </location>
</feature>
<evidence type="ECO:0000313" key="3">
    <source>
        <dbReference type="EMBL" id="MBD7941668.1"/>
    </source>
</evidence>
<dbReference type="InterPro" id="IPR007569">
    <property type="entry name" value="DUF559"/>
</dbReference>
<sequence>MERSRAELTSPLFPPHLWGGGPRSGGGAVPPTVEAYRRASRMRRALTPPEARLWAQLKGGGLEGLKFRRQHPVGPYILDFYCHAACLAVEVDGVAHDEPDQIAHDARRTAWLKLQGTEVLRVRATDVRDHLDGVLAVILLHATGR</sequence>
<proteinExistence type="predicted"/>
<feature type="region of interest" description="Disordered" evidence="1">
    <location>
        <begin position="1"/>
        <end position="30"/>
    </location>
</feature>
<evidence type="ECO:0000313" key="4">
    <source>
        <dbReference type="Proteomes" id="UP000638918"/>
    </source>
</evidence>
<organism evidence="3 4">
    <name type="scientific">Brevundimonas guildfordensis</name>
    <dbReference type="NCBI Taxonomy" id="2762241"/>
    <lineage>
        <taxon>Bacteria</taxon>
        <taxon>Pseudomonadati</taxon>
        <taxon>Pseudomonadota</taxon>
        <taxon>Alphaproteobacteria</taxon>
        <taxon>Caulobacterales</taxon>
        <taxon>Caulobacteraceae</taxon>
        <taxon>Brevundimonas</taxon>
    </lineage>
</organism>
<gene>
    <name evidence="3" type="ORF">H9656_09750</name>
</gene>
<comment type="caution">
    <text evidence="3">The sequence shown here is derived from an EMBL/GenBank/DDBJ whole genome shotgun (WGS) entry which is preliminary data.</text>
</comment>
<keyword evidence="3" id="KW-0378">Hydrolase</keyword>
<keyword evidence="3" id="KW-0255">Endonuclease</keyword>
<name>A0ABR8R1Q9_9CAUL</name>
<evidence type="ECO:0000259" key="2">
    <source>
        <dbReference type="Pfam" id="PF04480"/>
    </source>
</evidence>
<accession>A0ABR8R1Q9</accession>
<feature type="compositionally biased region" description="Gly residues" evidence="1">
    <location>
        <begin position="18"/>
        <end position="28"/>
    </location>
</feature>
<dbReference type="PANTHER" id="PTHR38590">
    <property type="entry name" value="BLL0828 PROTEIN"/>
    <property type="match status" value="1"/>
</dbReference>
<dbReference type="CDD" id="cd01038">
    <property type="entry name" value="Endonuclease_DUF559"/>
    <property type="match status" value="1"/>
</dbReference>
<keyword evidence="4" id="KW-1185">Reference proteome</keyword>
<keyword evidence="3" id="KW-0540">Nuclease</keyword>
<dbReference type="GO" id="GO:0004519">
    <property type="term" value="F:endonuclease activity"/>
    <property type="evidence" value="ECO:0007669"/>
    <property type="project" value="UniProtKB-KW"/>
</dbReference>
<dbReference type="Pfam" id="PF04480">
    <property type="entry name" value="DUF559"/>
    <property type="match status" value="1"/>
</dbReference>
<reference evidence="3 4" key="1">
    <citation type="submission" date="2020-08" db="EMBL/GenBank/DDBJ databases">
        <title>A Genomic Blueprint of the Chicken Gut Microbiome.</title>
        <authorList>
            <person name="Gilroy R."/>
            <person name="Ravi A."/>
            <person name="Getino M."/>
            <person name="Pursley I."/>
            <person name="Horton D.L."/>
            <person name="Alikhan N.-F."/>
            <person name="Baker D."/>
            <person name="Gharbi K."/>
            <person name="Hall N."/>
            <person name="Watson M."/>
            <person name="Adriaenssens E.M."/>
            <person name="Foster-Nyarko E."/>
            <person name="Jarju S."/>
            <person name="Secka A."/>
            <person name="Antonio M."/>
            <person name="Oren A."/>
            <person name="Chaudhuri R."/>
            <person name="La Ragione R.M."/>
            <person name="Hildebrand F."/>
            <person name="Pallen M.J."/>
        </authorList>
    </citation>
    <scope>NUCLEOTIDE SEQUENCE [LARGE SCALE GENOMIC DNA]</scope>
    <source>
        <strain evidence="3 4">Sa3CVA3</strain>
    </source>
</reference>
<dbReference type="Gene3D" id="3.40.960.10">
    <property type="entry name" value="VSR Endonuclease"/>
    <property type="match status" value="1"/>
</dbReference>
<dbReference type="InterPro" id="IPR047216">
    <property type="entry name" value="Endonuclease_DUF559_bact"/>
</dbReference>